<sequence>TLLFLCIILIKLIVPPAPPQDIHVDNWLLKWTPGTEDTDVTYTVNEKWINVPACEKISSTSCDVTSLKAVDELGCVKLRIQAERRGLKSSQVEACSNHNDSCTPVVDLTAQPGSLMVHLSSDNDLAKEHADHAKHRVYLGKEGEKLKLFKDSVASVPINGLQEGERYCVKVQYIYLGYPVGLPSCTKCELIPKTSKSLLELVVCFTCRAE</sequence>
<feature type="domain" description="Fibronectin type-III" evidence="2">
    <location>
        <begin position="2"/>
        <end position="90"/>
    </location>
</feature>
<evidence type="ECO:0000313" key="3">
    <source>
        <dbReference type="Ensembl" id="ENSSAUP00010054195.1"/>
    </source>
</evidence>
<evidence type="ECO:0000259" key="2">
    <source>
        <dbReference type="Pfam" id="PF01108"/>
    </source>
</evidence>
<feature type="signal peptide" evidence="1">
    <location>
        <begin position="1"/>
        <end position="19"/>
    </location>
</feature>
<dbReference type="InterPro" id="IPR013783">
    <property type="entry name" value="Ig-like_fold"/>
</dbReference>
<name>A0A671XSZ6_SPAAU</name>
<dbReference type="Ensembl" id="ENSSAUT00010056955.1">
    <property type="protein sequence ID" value="ENSSAUP00010054195.1"/>
    <property type="gene ID" value="ENSSAUG00010022351.1"/>
</dbReference>
<keyword evidence="4" id="KW-1185">Reference proteome</keyword>
<evidence type="ECO:0000313" key="4">
    <source>
        <dbReference type="Proteomes" id="UP000472265"/>
    </source>
</evidence>
<dbReference type="InterPro" id="IPR003961">
    <property type="entry name" value="FN3_dom"/>
</dbReference>
<dbReference type="InterPro" id="IPR050650">
    <property type="entry name" value="Type-II_Cytokine-TF_Rcpt"/>
</dbReference>
<dbReference type="PANTHER" id="PTHR20859:SF53">
    <property type="entry name" value="INTERLEUKIN-22 RECEPTOR SUBUNIT ALPHA-1"/>
    <property type="match status" value="1"/>
</dbReference>
<dbReference type="SUPFAM" id="SSF49265">
    <property type="entry name" value="Fibronectin type III"/>
    <property type="match status" value="1"/>
</dbReference>
<gene>
    <name evidence="3" type="primary">LOC115588110</name>
</gene>
<dbReference type="Pfam" id="PF01108">
    <property type="entry name" value="Tissue_fac"/>
    <property type="match status" value="1"/>
</dbReference>
<accession>A0A671XSZ6</accession>
<keyword evidence="1" id="KW-0732">Signal</keyword>
<evidence type="ECO:0000256" key="1">
    <source>
        <dbReference type="SAM" id="SignalP"/>
    </source>
</evidence>
<dbReference type="InterPro" id="IPR036116">
    <property type="entry name" value="FN3_sf"/>
</dbReference>
<dbReference type="GeneTree" id="ENSGT00510000051617"/>
<feature type="chain" id="PRO_5025477989" evidence="1">
    <location>
        <begin position="20"/>
        <end position="210"/>
    </location>
</feature>
<protein>
    <submittedName>
        <fullName evidence="3">Uncharacterized LOC115588048</fullName>
    </submittedName>
</protein>
<proteinExistence type="predicted"/>
<reference evidence="3" key="3">
    <citation type="submission" date="2025-09" db="UniProtKB">
        <authorList>
            <consortium name="Ensembl"/>
        </authorList>
    </citation>
    <scope>IDENTIFICATION</scope>
</reference>
<dbReference type="Gene3D" id="2.60.40.10">
    <property type="entry name" value="Immunoglobulins"/>
    <property type="match status" value="2"/>
</dbReference>
<reference evidence="3" key="2">
    <citation type="submission" date="2025-08" db="UniProtKB">
        <authorList>
            <consortium name="Ensembl"/>
        </authorList>
    </citation>
    <scope>IDENTIFICATION</scope>
</reference>
<dbReference type="PANTHER" id="PTHR20859">
    <property type="entry name" value="INTERFERON/INTERLEUKIN RECEPTOR"/>
    <property type="match status" value="1"/>
</dbReference>
<reference evidence="3" key="1">
    <citation type="submission" date="2021-04" db="EMBL/GenBank/DDBJ databases">
        <authorList>
            <consortium name="Wellcome Sanger Institute Data Sharing"/>
        </authorList>
    </citation>
    <scope>NUCLEOTIDE SEQUENCE [LARGE SCALE GENOMIC DNA]</scope>
</reference>
<dbReference type="Proteomes" id="UP000472265">
    <property type="component" value="Chromosome 9"/>
</dbReference>
<dbReference type="AlphaFoldDB" id="A0A671XSZ6"/>
<organism evidence="3 4">
    <name type="scientific">Sparus aurata</name>
    <name type="common">Gilthead sea bream</name>
    <dbReference type="NCBI Taxonomy" id="8175"/>
    <lineage>
        <taxon>Eukaryota</taxon>
        <taxon>Metazoa</taxon>
        <taxon>Chordata</taxon>
        <taxon>Craniata</taxon>
        <taxon>Vertebrata</taxon>
        <taxon>Euteleostomi</taxon>
        <taxon>Actinopterygii</taxon>
        <taxon>Neopterygii</taxon>
        <taxon>Teleostei</taxon>
        <taxon>Neoteleostei</taxon>
        <taxon>Acanthomorphata</taxon>
        <taxon>Eupercaria</taxon>
        <taxon>Spariformes</taxon>
        <taxon>Sparidae</taxon>
        <taxon>Sparus</taxon>
    </lineage>
</organism>
<dbReference type="GO" id="GO:0005886">
    <property type="term" value="C:plasma membrane"/>
    <property type="evidence" value="ECO:0007669"/>
    <property type="project" value="TreeGrafter"/>
</dbReference>
<dbReference type="GO" id="GO:0004896">
    <property type="term" value="F:cytokine receptor activity"/>
    <property type="evidence" value="ECO:0007669"/>
    <property type="project" value="TreeGrafter"/>
</dbReference>